<dbReference type="Proteomes" id="UP000004949">
    <property type="component" value="Unassembled WGS sequence"/>
</dbReference>
<organism evidence="1 2">
    <name type="scientific">Gluconobacter morbifer G707</name>
    <dbReference type="NCBI Taxonomy" id="1088869"/>
    <lineage>
        <taxon>Bacteria</taxon>
        <taxon>Pseudomonadati</taxon>
        <taxon>Pseudomonadota</taxon>
        <taxon>Alphaproteobacteria</taxon>
        <taxon>Acetobacterales</taxon>
        <taxon>Acetobacteraceae</taxon>
        <taxon>Gluconobacter</taxon>
    </lineage>
</organism>
<protein>
    <submittedName>
        <fullName evidence="1">Uncharacterized protein</fullName>
    </submittedName>
</protein>
<evidence type="ECO:0000313" key="2">
    <source>
        <dbReference type="Proteomes" id="UP000004949"/>
    </source>
</evidence>
<dbReference type="AlphaFoldDB" id="G6XHL9"/>
<gene>
    <name evidence="1" type="ORF">GMO_09850</name>
</gene>
<sequence>MSETRDSVAGWHLKKSRPYRCLDYFNPRASFAGQANTLVTRFRAVQALCEAGDRTIGLTQLRNELAFHLVKMSRWWQFEFCPNTVLGVMPCLFIAYVQAHVARVVEDCSLYDLFTRQNYLHANDSGHVMLLGHETGWKTGRRTFFGVDGKKGFRVGVLGGDGLLRWTGKVFQDFPHAWLQGRLIRAQQDRDPVVTEETLHAMEEHARLRPWIQKYFHGWSDDETVQDYRALQKELEACRTVFGRVQFEPLENSFAFRMTEIAFRRRMTLADLVHEMEGTDLTHREANVIKRQARAYVATALDRMLREEKTLMLDRVISYLPRRCSRGGQSPENTP</sequence>
<accession>G6XHL9</accession>
<dbReference type="STRING" id="1088869.GMO_09850"/>
<reference evidence="1 2" key="1">
    <citation type="submission" date="2011-10" db="EMBL/GenBank/DDBJ databases">
        <title>Genome sequence of Gluconobacter morbifer G707, isolated from Drosophila gut.</title>
        <authorList>
            <person name="Lee W.-J."/>
            <person name="Kim E.-K."/>
        </authorList>
    </citation>
    <scope>NUCLEOTIDE SEQUENCE [LARGE SCALE GENOMIC DNA]</scope>
    <source>
        <strain evidence="1 2">G707</strain>
    </source>
</reference>
<dbReference type="PATRIC" id="fig|1088869.3.peg.989"/>
<keyword evidence="2" id="KW-1185">Reference proteome</keyword>
<dbReference type="EMBL" id="AGQV01000001">
    <property type="protein sequence ID" value="EHH69677.1"/>
    <property type="molecule type" value="Genomic_DNA"/>
</dbReference>
<evidence type="ECO:0000313" key="1">
    <source>
        <dbReference type="EMBL" id="EHH69677.1"/>
    </source>
</evidence>
<proteinExistence type="predicted"/>
<dbReference type="OrthoDB" id="7276657at2"/>
<comment type="caution">
    <text evidence="1">The sequence shown here is derived from an EMBL/GenBank/DDBJ whole genome shotgun (WGS) entry which is preliminary data.</text>
</comment>
<dbReference type="RefSeq" id="WP_008851134.1">
    <property type="nucleotide sequence ID" value="NZ_AGQV01000001.1"/>
</dbReference>
<name>G6XHL9_9PROT</name>